<dbReference type="EMBL" id="CADCVG010000010">
    <property type="protein sequence ID" value="CAA9444136.1"/>
    <property type="molecule type" value="Genomic_DNA"/>
</dbReference>
<name>A0A6J4QH03_9ACTN</name>
<gene>
    <name evidence="1" type="ORF">AVDCRST_MAG14-215</name>
</gene>
<protein>
    <submittedName>
        <fullName evidence="1">Uncharacterized protein</fullName>
    </submittedName>
</protein>
<sequence length="65" mass="7085">MCRIKSGNTLFDLTSPRKTSFGVALDAVLVTGSVNLTLQTIVNIDKLKYDNTPARALEAVLECEE</sequence>
<reference evidence="1" key="1">
    <citation type="submission" date="2020-02" db="EMBL/GenBank/DDBJ databases">
        <authorList>
            <person name="Meier V. D."/>
        </authorList>
    </citation>
    <scope>NUCLEOTIDE SEQUENCE</scope>
    <source>
        <strain evidence="1">AVDCRST_MAG14</strain>
    </source>
</reference>
<accession>A0A6J4QH03</accession>
<dbReference type="AlphaFoldDB" id="A0A6J4QH03"/>
<organism evidence="1">
    <name type="scientific">uncultured Rubrobacteraceae bacterium</name>
    <dbReference type="NCBI Taxonomy" id="349277"/>
    <lineage>
        <taxon>Bacteria</taxon>
        <taxon>Bacillati</taxon>
        <taxon>Actinomycetota</taxon>
        <taxon>Rubrobacteria</taxon>
        <taxon>Rubrobacterales</taxon>
        <taxon>Rubrobacteraceae</taxon>
        <taxon>environmental samples</taxon>
    </lineage>
</organism>
<proteinExistence type="predicted"/>
<evidence type="ECO:0000313" key="1">
    <source>
        <dbReference type="EMBL" id="CAA9444136.1"/>
    </source>
</evidence>